<evidence type="ECO:0000256" key="3">
    <source>
        <dbReference type="ARBA" id="ARBA00022777"/>
    </source>
</evidence>
<keyword evidence="2" id="KW-0547">Nucleotide-binding</keyword>
<feature type="compositionally biased region" description="Basic and acidic residues" evidence="5">
    <location>
        <begin position="42"/>
        <end position="52"/>
    </location>
</feature>
<evidence type="ECO:0000259" key="6">
    <source>
        <dbReference type="PROSITE" id="PS50011"/>
    </source>
</evidence>
<feature type="domain" description="Protein kinase" evidence="6">
    <location>
        <begin position="94"/>
        <end position="527"/>
    </location>
</feature>
<dbReference type="InterPro" id="IPR008271">
    <property type="entry name" value="Ser/Thr_kinase_AS"/>
</dbReference>
<dbReference type="AlphaFoldDB" id="A0A6A6VGV1"/>
<dbReference type="InterPro" id="IPR000719">
    <property type="entry name" value="Prot_kinase_dom"/>
</dbReference>
<dbReference type="Gene3D" id="1.10.510.10">
    <property type="entry name" value="Transferase(Phosphotransferase) domain 1"/>
    <property type="match status" value="1"/>
</dbReference>
<evidence type="ECO:0000256" key="5">
    <source>
        <dbReference type="SAM" id="MobiDB-lite"/>
    </source>
</evidence>
<organism evidence="7 8">
    <name type="scientific">Sporormia fimetaria CBS 119925</name>
    <dbReference type="NCBI Taxonomy" id="1340428"/>
    <lineage>
        <taxon>Eukaryota</taxon>
        <taxon>Fungi</taxon>
        <taxon>Dikarya</taxon>
        <taxon>Ascomycota</taxon>
        <taxon>Pezizomycotina</taxon>
        <taxon>Dothideomycetes</taxon>
        <taxon>Pleosporomycetidae</taxon>
        <taxon>Pleosporales</taxon>
        <taxon>Sporormiaceae</taxon>
        <taxon>Sporormia</taxon>
    </lineage>
</organism>
<keyword evidence="8" id="KW-1185">Reference proteome</keyword>
<dbReference type="GO" id="GO:0005524">
    <property type="term" value="F:ATP binding"/>
    <property type="evidence" value="ECO:0007669"/>
    <property type="project" value="UniProtKB-KW"/>
</dbReference>
<keyword evidence="3" id="KW-0418">Kinase</keyword>
<keyword evidence="1" id="KW-0808">Transferase</keyword>
<keyword evidence="4" id="KW-0067">ATP-binding</keyword>
<evidence type="ECO:0000256" key="2">
    <source>
        <dbReference type="ARBA" id="ARBA00022741"/>
    </source>
</evidence>
<feature type="region of interest" description="Disordered" evidence="5">
    <location>
        <begin position="1"/>
        <end position="71"/>
    </location>
</feature>
<dbReference type="PROSITE" id="PS50011">
    <property type="entry name" value="PROTEIN_KINASE_DOM"/>
    <property type="match status" value="1"/>
</dbReference>
<proteinExistence type="predicted"/>
<dbReference type="SMART" id="SM00220">
    <property type="entry name" value="S_TKc"/>
    <property type="match status" value="1"/>
</dbReference>
<feature type="compositionally biased region" description="Polar residues" evidence="5">
    <location>
        <begin position="152"/>
        <end position="161"/>
    </location>
</feature>
<feature type="region of interest" description="Disordered" evidence="5">
    <location>
        <begin position="502"/>
        <end position="521"/>
    </location>
</feature>
<dbReference type="InterPro" id="IPR011009">
    <property type="entry name" value="Kinase-like_dom_sf"/>
</dbReference>
<dbReference type="PANTHER" id="PTHR43289">
    <property type="entry name" value="MITOGEN-ACTIVATED PROTEIN KINASE KINASE KINASE 20-RELATED"/>
    <property type="match status" value="1"/>
</dbReference>
<dbReference type="GO" id="GO:0004674">
    <property type="term" value="F:protein serine/threonine kinase activity"/>
    <property type="evidence" value="ECO:0007669"/>
    <property type="project" value="TreeGrafter"/>
</dbReference>
<evidence type="ECO:0000313" key="7">
    <source>
        <dbReference type="EMBL" id="KAF2748421.1"/>
    </source>
</evidence>
<reference evidence="7" key="1">
    <citation type="journal article" date="2020" name="Stud. Mycol.">
        <title>101 Dothideomycetes genomes: a test case for predicting lifestyles and emergence of pathogens.</title>
        <authorList>
            <person name="Haridas S."/>
            <person name="Albert R."/>
            <person name="Binder M."/>
            <person name="Bloem J."/>
            <person name="Labutti K."/>
            <person name="Salamov A."/>
            <person name="Andreopoulos B."/>
            <person name="Baker S."/>
            <person name="Barry K."/>
            <person name="Bills G."/>
            <person name="Bluhm B."/>
            <person name="Cannon C."/>
            <person name="Castanera R."/>
            <person name="Culley D."/>
            <person name="Daum C."/>
            <person name="Ezra D."/>
            <person name="Gonzalez J."/>
            <person name="Henrissat B."/>
            <person name="Kuo A."/>
            <person name="Liang C."/>
            <person name="Lipzen A."/>
            <person name="Lutzoni F."/>
            <person name="Magnuson J."/>
            <person name="Mondo S."/>
            <person name="Nolan M."/>
            <person name="Ohm R."/>
            <person name="Pangilinan J."/>
            <person name="Park H.-J."/>
            <person name="Ramirez L."/>
            <person name="Alfaro M."/>
            <person name="Sun H."/>
            <person name="Tritt A."/>
            <person name="Yoshinaga Y."/>
            <person name="Zwiers L.-H."/>
            <person name="Turgeon B."/>
            <person name="Goodwin S."/>
            <person name="Spatafora J."/>
            <person name="Crous P."/>
            <person name="Grigoriev I."/>
        </authorList>
    </citation>
    <scope>NUCLEOTIDE SEQUENCE</scope>
    <source>
        <strain evidence="7">CBS 119925</strain>
    </source>
</reference>
<feature type="region of interest" description="Disordered" evidence="5">
    <location>
        <begin position="141"/>
        <end position="181"/>
    </location>
</feature>
<evidence type="ECO:0000313" key="8">
    <source>
        <dbReference type="Proteomes" id="UP000799440"/>
    </source>
</evidence>
<accession>A0A6A6VGV1</accession>
<dbReference type="OrthoDB" id="1668230at2759"/>
<dbReference type="Pfam" id="PF00069">
    <property type="entry name" value="Pkinase"/>
    <property type="match status" value="1"/>
</dbReference>
<dbReference type="SUPFAM" id="SSF56112">
    <property type="entry name" value="Protein kinase-like (PK-like)"/>
    <property type="match status" value="1"/>
</dbReference>
<dbReference type="Proteomes" id="UP000799440">
    <property type="component" value="Unassembled WGS sequence"/>
</dbReference>
<evidence type="ECO:0000256" key="1">
    <source>
        <dbReference type="ARBA" id="ARBA00022679"/>
    </source>
</evidence>
<name>A0A6A6VGV1_9PLEO</name>
<dbReference type="EMBL" id="MU006569">
    <property type="protein sequence ID" value="KAF2748421.1"/>
    <property type="molecule type" value="Genomic_DNA"/>
</dbReference>
<sequence length="573" mass="62899">MDTRKETRERLERDGAGDTSLASGRMGGEEKGQEGTSYFSRPRLESKSKEVENTESNNEHSTPSQNMQDDKTTADPEMEILEFPYHKKDYDLEESKRTLLGTGLWSDVYLATPKTPLPDIQTQVQQPLLTLNPRSRNLIRKPAAHPRPLSPQPNHAQSTAAPTVLTPPTSPTHSRSSSLTTAPDIPTHYAIKLAASKSAVQVLRHEAKILTLLTPPSSPSTVMTSHIVPFHGLDTRNNALVLTAMDTSLDAYITTTLSVSPTSSRSASLRSESQRAELLAASFETIARGVCDALCWCEERGVVHGDVKPGNVLLGFSEVQGHQASKSERIVQKVVLADFSSAAIVRERQTTTTTTRERQNGSGGQGGGGGTWIFMHPCLLRRSSGSTIAPVKADFTTDTWSVALTLLYLVVGTSPYEYAGENRFRQMEAVKMGRPMEVMRWGENGGRSVERLRGLEERVGWRVGPWLGVVLGESAEVRGIEMGKEGGCEGGIGWRRVQTRKVPERLSIEPPPPRPRSKPTTVLSSRFRALQKHISADISMSIHGALSQVALSESRSDQTISLRIPENRKVLQR</sequence>
<feature type="compositionally biased region" description="Basic and acidic residues" evidence="5">
    <location>
        <begin position="1"/>
        <end position="16"/>
    </location>
</feature>
<feature type="compositionally biased region" description="Basic and acidic residues" evidence="5">
    <location>
        <begin position="348"/>
        <end position="359"/>
    </location>
</feature>
<evidence type="ECO:0000256" key="4">
    <source>
        <dbReference type="ARBA" id="ARBA00022840"/>
    </source>
</evidence>
<dbReference type="PROSITE" id="PS00108">
    <property type="entry name" value="PROTEIN_KINASE_ST"/>
    <property type="match status" value="1"/>
</dbReference>
<feature type="compositionally biased region" description="Polar residues" evidence="5">
    <location>
        <begin position="54"/>
        <end position="67"/>
    </location>
</feature>
<feature type="region of interest" description="Disordered" evidence="5">
    <location>
        <begin position="348"/>
        <end position="369"/>
    </location>
</feature>
<feature type="compositionally biased region" description="Low complexity" evidence="5">
    <location>
        <begin position="171"/>
        <end position="181"/>
    </location>
</feature>
<dbReference type="PANTHER" id="PTHR43289:SF33">
    <property type="entry name" value="SERINE_THREONINE KINASE 31"/>
    <property type="match status" value="1"/>
</dbReference>
<gene>
    <name evidence="7" type="ORF">M011DRAFT_515738</name>
</gene>
<protein>
    <recommendedName>
        <fullName evidence="6">Protein kinase domain-containing protein</fullName>
    </recommendedName>
</protein>